<dbReference type="GO" id="GO:0016853">
    <property type="term" value="F:isomerase activity"/>
    <property type="evidence" value="ECO:0007669"/>
    <property type="project" value="UniProtKB-KW"/>
</dbReference>
<accession>A0A396I1B1</accession>
<dbReference type="Gramene" id="rna33547">
    <property type="protein sequence ID" value="RHN57954.1"/>
    <property type="gene ID" value="gene33547"/>
</dbReference>
<keyword evidence="1" id="KW-1133">Transmembrane helix</keyword>
<sequence length="140" mass="15993">MRFIYSTKSKVLLLLPLQIFNFPKPNNSIHSFFSSEFTRSLLINLTNGNSSIILINRFRNHCTLSDSNCFCGSDLPVGNEVLTLCKETRVHRLGHSLYLLLSSMCACSLIILLLFKLGFENKHSSKRDIYYMHPSVFLGE</sequence>
<dbReference type="Proteomes" id="UP000265566">
    <property type="component" value="Chromosome 5"/>
</dbReference>
<dbReference type="EMBL" id="PSQE01000005">
    <property type="protein sequence ID" value="RHN57954.1"/>
    <property type="molecule type" value="Genomic_DNA"/>
</dbReference>
<feature type="transmembrane region" description="Helical" evidence="1">
    <location>
        <begin position="97"/>
        <end position="119"/>
    </location>
</feature>
<keyword evidence="1" id="KW-0472">Membrane</keyword>
<organism evidence="2">
    <name type="scientific">Medicago truncatula</name>
    <name type="common">Barrel medic</name>
    <name type="synonym">Medicago tribuloides</name>
    <dbReference type="NCBI Taxonomy" id="3880"/>
    <lineage>
        <taxon>Eukaryota</taxon>
        <taxon>Viridiplantae</taxon>
        <taxon>Streptophyta</taxon>
        <taxon>Embryophyta</taxon>
        <taxon>Tracheophyta</taxon>
        <taxon>Spermatophyta</taxon>
        <taxon>Magnoliopsida</taxon>
        <taxon>eudicotyledons</taxon>
        <taxon>Gunneridae</taxon>
        <taxon>Pentapetalae</taxon>
        <taxon>rosids</taxon>
        <taxon>fabids</taxon>
        <taxon>Fabales</taxon>
        <taxon>Fabaceae</taxon>
        <taxon>Papilionoideae</taxon>
        <taxon>50 kb inversion clade</taxon>
        <taxon>NPAAA clade</taxon>
        <taxon>Hologalegina</taxon>
        <taxon>IRL clade</taxon>
        <taxon>Trifolieae</taxon>
        <taxon>Medicago</taxon>
    </lineage>
</organism>
<reference evidence="2" key="1">
    <citation type="journal article" date="2018" name="Nat. Plants">
        <title>Whole-genome landscape of Medicago truncatula symbiotic genes.</title>
        <authorList>
            <person name="Pecrix Y."/>
            <person name="Gamas P."/>
            <person name="Carrere S."/>
        </authorList>
    </citation>
    <scope>NUCLEOTIDE SEQUENCE</scope>
    <source>
        <tissue evidence="2">Leaves</tissue>
    </source>
</reference>
<proteinExistence type="predicted"/>
<evidence type="ECO:0000313" key="2">
    <source>
        <dbReference type="EMBL" id="RHN57954.1"/>
    </source>
</evidence>
<keyword evidence="2" id="KW-0413">Isomerase</keyword>
<keyword evidence="1" id="KW-0812">Transmembrane</keyword>
<dbReference type="AlphaFoldDB" id="A0A396I1B1"/>
<evidence type="ECO:0000256" key="1">
    <source>
        <dbReference type="SAM" id="Phobius"/>
    </source>
</evidence>
<comment type="caution">
    <text evidence="2">The sequence shown here is derived from an EMBL/GenBank/DDBJ whole genome shotgun (WGS) entry which is preliminary data.</text>
</comment>
<name>A0A396I1B1_MEDTR</name>
<protein>
    <submittedName>
        <fullName evidence="2">Putative spo11/DNA topoisomerase VI subunit A</fullName>
    </submittedName>
</protein>
<gene>
    <name evidence="2" type="ORF">MtrunA17_Chr5g0445931</name>
</gene>